<reference evidence="4" key="1">
    <citation type="journal article" date="2019" name="Int. J. Syst. Evol. Microbiol.">
        <title>The Global Catalogue of Microorganisms (GCM) 10K type strain sequencing project: providing services to taxonomists for standard genome sequencing and annotation.</title>
        <authorList>
            <consortium name="The Broad Institute Genomics Platform"/>
            <consortium name="The Broad Institute Genome Sequencing Center for Infectious Disease"/>
            <person name="Wu L."/>
            <person name="Ma J."/>
        </authorList>
    </citation>
    <scope>NUCLEOTIDE SEQUENCE [LARGE SCALE GENOMIC DNA]</scope>
    <source>
        <strain evidence="4">JCM 17458</strain>
    </source>
</reference>
<feature type="domain" description="Fumarylacetoacetase-like C-terminal" evidence="2">
    <location>
        <begin position="135"/>
        <end position="295"/>
    </location>
</feature>
<dbReference type="Pfam" id="PF01557">
    <property type="entry name" value="FAA_hydrolase"/>
    <property type="match status" value="1"/>
</dbReference>
<evidence type="ECO:0000313" key="3">
    <source>
        <dbReference type="EMBL" id="GAA4283829.1"/>
    </source>
</evidence>
<dbReference type="InterPro" id="IPR011234">
    <property type="entry name" value="Fumarylacetoacetase-like_C"/>
</dbReference>
<dbReference type="EMBL" id="BAABAZ010000004">
    <property type="protein sequence ID" value="GAA4283829.1"/>
    <property type="molecule type" value="Genomic_DNA"/>
</dbReference>
<dbReference type="InterPro" id="IPR050772">
    <property type="entry name" value="Hydratase-Decarb/MhpD_sf"/>
</dbReference>
<dbReference type="PANTHER" id="PTHR30143:SF0">
    <property type="entry name" value="2-KETO-4-PENTENOATE HYDRATASE"/>
    <property type="match status" value="1"/>
</dbReference>
<comment type="caution">
    <text evidence="3">The sequence shown here is derived from an EMBL/GenBank/DDBJ whole genome shotgun (WGS) entry which is preliminary data.</text>
</comment>
<proteinExistence type="predicted"/>
<evidence type="ECO:0000259" key="2">
    <source>
        <dbReference type="Pfam" id="PF01557"/>
    </source>
</evidence>
<sequence length="299" mass="31239">MPDPTAAARSVLCHTDCMSDSTAADTPYNAAPDSTTSEAVHRSAEILHRATQRQEQLAELPVDAAPTTRAAAYAVQARLTELSHQPTVGWKIAATSAAGQRHINVDGPLGGRVLEDRVHPDGAEVSLTGNMMQLAEPEFVFVLGTSLAPQPEPYGAHQIMDAVSDLRLGIELPSTRFTDVTAVGALQLIADSACGHHFVLGPSVRAGWRELNLSKVHMSAAVNGPSGHREIAGRGANVLGNPVTALTWLVNELSELGIGLEAGTFVTTGTCSDPIPVRVGDTITADFDGLGTVTCALTA</sequence>
<evidence type="ECO:0000256" key="1">
    <source>
        <dbReference type="ARBA" id="ARBA00023239"/>
    </source>
</evidence>
<organism evidence="3 4">
    <name type="scientific">Brevibacterium daeguense</name>
    <dbReference type="NCBI Taxonomy" id="909936"/>
    <lineage>
        <taxon>Bacteria</taxon>
        <taxon>Bacillati</taxon>
        <taxon>Actinomycetota</taxon>
        <taxon>Actinomycetes</taxon>
        <taxon>Micrococcales</taxon>
        <taxon>Brevibacteriaceae</taxon>
        <taxon>Brevibacterium</taxon>
    </lineage>
</organism>
<dbReference type="Gene3D" id="3.90.850.10">
    <property type="entry name" value="Fumarylacetoacetase-like, C-terminal domain"/>
    <property type="match status" value="1"/>
</dbReference>
<protein>
    <submittedName>
        <fullName evidence="3">Hydratase</fullName>
    </submittedName>
</protein>
<evidence type="ECO:0000313" key="4">
    <source>
        <dbReference type="Proteomes" id="UP001501586"/>
    </source>
</evidence>
<accession>A0ABP8EIR1</accession>
<gene>
    <name evidence="3" type="ORF">GCM10022261_13600</name>
</gene>
<dbReference type="PANTHER" id="PTHR30143">
    <property type="entry name" value="ACID HYDRATASE"/>
    <property type="match status" value="1"/>
</dbReference>
<dbReference type="SUPFAM" id="SSF56529">
    <property type="entry name" value="FAH"/>
    <property type="match status" value="1"/>
</dbReference>
<dbReference type="Proteomes" id="UP001501586">
    <property type="component" value="Unassembled WGS sequence"/>
</dbReference>
<keyword evidence="4" id="KW-1185">Reference proteome</keyword>
<dbReference type="InterPro" id="IPR036663">
    <property type="entry name" value="Fumarylacetoacetase_C_sf"/>
</dbReference>
<keyword evidence="1" id="KW-0456">Lyase</keyword>
<name>A0ABP8EIR1_9MICO</name>